<accession>A0ABT3YJ03</accession>
<evidence type="ECO:0000313" key="2">
    <source>
        <dbReference type="Proteomes" id="UP001081283"/>
    </source>
</evidence>
<dbReference type="PANTHER" id="PTHR43857">
    <property type="entry name" value="BLR7761 PROTEIN"/>
    <property type="match status" value="1"/>
</dbReference>
<dbReference type="CDD" id="cd00448">
    <property type="entry name" value="YjgF_YER057c_UK114_family"/>
    <property type="match status" value="1"/>
</dbReference>
<proteinExistence type="predicted"/>
<sequence>MKREAVNPSTMYNATQFGFSHAVASEGRRMLHLSGQVAWDKDNNLVGPGDLGAQAAQAFANLKEVLAAEGASAANVVRLRTYVVNYSPDQLEIIGPAIGAFYGDVIPAANTLIGVQCLAMPDFLIEIEATAVLD</sequence>
<dbReference type="PANTHER" id="PTHR43857:SF1">
    <property type="entry name" value="YJGH FAMILY PROTEIN"/>
    <property type="match status" value="1"/>
</dbReference>
<reference evidence="1" key="1">
    <citation type="submission" date="2022-10" db="EMBL/GenBank/DDBJ databases">
        <title>Hoeflea sp. J2-29, isolated from marine algae.</title>
        <authorList>
            <person name="Kristyanto S."/>
            <person name="Kim J.M."/>
            <person name="Jeon C.O."/>
        </authorList>
    </citation>
    <scope>NUCLEOTIDE SEQUENCE</scope>
    <source>
        <strain evidence="1">J2-29</strain>
    </source>
</reference>
<dbReference type="Proteomes" id="UP001081283">
    <property type="component" value="Unassembled WGS sequence"/>
</dbReference>
<dbReference type="Gene3D" id="3.30.1330.40">
    <property type="entry name" value="RutC-like"/>
    <property type="match status" value="1"/>
</dbReference>
<name>A0ABT3YJ03_9HYPH</name>
<dbReference type="RefSeq" id="WP_267613750.1">
    <property type="nucleotide sequence ID" value="NZ_JAOVZQ010000001.1"/>
</dbReference>
<dbReference type="InterPro" id="IPR035959">
    <property type="entry name" value="RutC-like_sf"/>
</dbReference>
<dbReference type="SUPFAM" id="SSF55298">
    <property type="entry name" value="YjgF-like"/>
    <property type="match status" value="1"/>
</dbReference>
<protein>
    <submittedName>
        <fullName evidence="1">RidA family protein</fullName>
    </submittedName>
</protein>
<gene>
    <name evidence="1" type="ORF">OEG82_17945</name>
</gene>
<comment type="caution">
    <text evidence="1">The sequence shown here is derived from an EMBL/GenBank/DDBJ whole genome shotgun (WGS) entry which is preliminary data.</text>
</comment>
<organism evidence="1 2">
    <name type="scientific">Hoeflea ulvae</name>
    <dbReference type="NCBI Taxonomy" id="2983764"/>
    <lineage>
        <taxon>Bacteria</taxon>
        <taxon>Pseudomonadati</taxon>
        <taxon>Pseudomonadota</taxon>
        <taxon>Alphaproteobacteria</taxon>
        <taxon>Hyphomicrobiales</taxon>
        <taxon>Rhizobiaceae</taxon>
        <taxon>Hoeflea</taxon>
    </lineage>
</organism>
<evidence type="ECO:0000313" key="1">
    <source>
        <dbReference type="EMBL" id="MCY0095885.1"/>
    </source>
</evidence>
<dbReference type="Pfam" id="PF01042">
    <property type="entry name" value="Ribonuc_L-PSP"/>
    <property type="match status" value="1"/>
</dbReference>
<dbReference type="EMBL" id="JAOVZQ010000001">
    <property type="protein sequence ID" value="MCY0095885.1"/>
    <property type="molecule type" value="Genomic_DNA"/>
</dbReference>
<keyword evidence="2" id="KW-1185">Reference proteome</keyword>
<dbReference type="InterPro" id="IPR006175">
    <property type="entry name" value="YjgF/YER057c/UK114"/>
</dbReference>